<reference evidence="2 3" key="1">
    <citation type="journal article" date="2018" name="Science">
        <title>The opium poppy genome and morphinan production.</title>
        <authorList>
            <person name="Guo L."/>
            <person name="Winzer T."/>
            <person name="Yang X."/>
            <person name="Li Y."/>
            <person name="Ning Z."/>
            <person name="He Z."/>
            <person name="Teodor R."/>
            <person name="Lu Y."/>
            <person name="Bowser T.A."/>
            <person name="Graham I.A."/>
            <person name="Ye K."/>
        </authorList>
    </citation>
    <scope>NUCLEOTIDE SEQUENCE [LARGE SCALE GENOMIC DNA]</scope>
    <source>
        <strain evidence="3">cv. HN1</strain>
        <tissue evidence="2">Leaves</tissue>
    </source>
</reference>
<protein>
    <recommendedName>
        <fullName evidence="1">F-box domain-containing protein</fullName>
    </recommendedName>
</protein>
<gene>
    <name evidence="2" type="ORF">C5167_021108</name>
</gene>
<keyword evidence="3" id="KW-1185">Reference proteome</keyword>
<evidence type="ECO:0000313" key="2">
    <source>
        <dbReference type="EMBL" id="RZC52678.1"/>
    </source>
</evidence>
<evidence type="ECO:0000313" key="3">
    <source>
        <dbReference type="Proteomes" id="UP000316621"/>
    </source>
</evidence>
<dbReference type="InterPro" id="IPR050796">
    <property type="entry name" value="SCF_F-box_component"/>
</dbReference>
<feature type="domain" description="F-box" evidence="1">
    <location>
        <begin position="43"/>
        <end position="93"/>
    </location>
</feature>
<dbReference type="SUPFAM" id="SSF81383">
    <property type="entry name" value="F-box domain"/>
    <property type="match status" value="1"/>
</dbReference>
<dbReference type="Gene3D" id="1.20.1280.50">
    <property type="match status" value="1"/>
</dbReference>
<dbReference type="PANTHER" id="PTHR31672">
    <property type="entry name" value="BNACNNG10540D PROTEIN"/>
    <property type="match status" value="1"/>
</dbReference>
<proteinExistence type="predicted"/>
<dbReference type="EMBL" id="CM010716">
    <property type="protein sequence ID" value="RZC52678.1"/>
    <property type="molecule type" value="Genomic_DNA"/>
</dbReference>
<dbReference type="CDD" id="cd22157">
    <property type="entry name" value="F-box_AtFBW1-like"/>
    <property type="match status" value="1"/>
</dbReference>
<dbReference type="InterPro" id="IPR036047">
    <property type="entry name" value="F-box-like_dom_sf"/>
</dbReference>
<dbReference type="SMART" id="SM00256">
    <property type="entry name" value="FBOX"/>
    <property type="match status" value="1"/>
</dbReference>
<evidence type="ECO:0000259" key="1">
    <source>
        <dbReference type="PROSITE" id="PS50181"/>
    </source>
</evidence>
<dbReference type="Gramene" id="RZC52678">
    <property type="protein sequence ID" value="RZC52678"/>
    <property type="gene ID" value="C5167_021108"/>
</dbReference>
<dbReference type="PROSITE" id="PS50181">
    <property type="entry name" value="FBOX"/>
    <property type="match status" value="1"/>
</dbReference>
<dbReference type="InterPro" id="IPR001810">
    <property type="entry name" value="F-box_dom"/>
</dbReference>
<dbReference type="AlphaFoldDB" id="A0A4Y7IYU6"/>
<name>A0A4Y7IYU6_PAPSO</name>
<dbReference type="Pfam" id="PF12937">
    <property type="entry name" value="F-box-like"/>
    <property type="match status" value="1"/>
</dbReference>
<dbReference type="Proteomes" id="UP000316621">
    <property type="component" value="Chromosome 2"/>
</dbReference>
<organism evidence="2 3">
    <name type="scientific">Papaver somniferum</name>
    <name type="common">Opium poppy</name>
    <dbReference type="NCBI Taxonomy" id="3469"/>
    <lineage>
        <taxon>Eukaryota</taxon>
        <taxon>Viridiplantae</taxon>
        <taxon>Streptophyta</taxon>
        <taxon>Embryophyta</taxon>
        <taxon>Tracheophyta</taxon>
        <taxon>Spermatophyta</taxon>
        <taxon>Magnoliopsida</taxon>
        <taxon>Ranunculales</taxon>
        <taxon>Papaveraceae</taxon>
        <taxon>Papaveroideae</taxon>
        <taxon>Papaver</taxon>
    </lineage>
</organism>
<dbReference type="PANTHER" id="PTHR31672:SF13">
    <property type="entry name" value="F-BOX PROTEIN CPR30-LIKE"/>
    <property type="match status" value="1"/>
</dbReference>
<sequence>MAPEAFKGAGEYEKEKKISRKMKNIQHVLGSKGKCRIPAKIDMSMVNRLPSEIIIDIISRLPTDSILECRQVCKTWRNLIRHPSLAHMHLRRNGNIYPCHSSAIGAKVGFGFLNEFRILTPKIKYMLYYGEYDGQPNTKLRRLNQPSHDCLSIAGSLPHMNSFVSLKALGEKCRCRKRYAVNPAP</sequence>
<accession>A0A4Y7IYU6</accession>